<dbReference type="Proteomes" id="UP000727407">
    <property type="component" value="Unassembled WGS sequence"/>
</dbReference>
<gene>
    <name evidence="2" type="ORF">DAT39_013206</name>
</gene>
<sequence>MPCQISRSSSSGSLANPLSNSLFLTLAGILSSYLLSGSNERVSSHHFDPFHL</sequence>
<keyword evidence="1" id="KW-0812">Transmembrane</keyword>
<keyword evidence="1" id="KW-1133">Transmembrane helix</keyword>
<accession>A0A8J4X1D5</accession>
<evidence type="ECO:0000256" key="1">
    <source>
        <dbReference type="SAM" id="Phobius"/>
    </source>
</evidence>
<dbReference type="EMBL" id="QNUK01000249">
    <property type="protein sequence ID" value="KAF5897091.1"/>
    <property type="molecule type" value="Genomic_DNA"/>
</dbReference>
<comment type="caution">
    <text evidence="2">The sequence shown here is derived from an EMBL/GenBank/DDBJ whole genome shotgun (WGS) entry which is preliminary data.</text>
</comment>
<evidence type="ECO:0000313" key="2">
    <source>
        <dbReference type="EMBL" id="KAF5897091.1"/>
    </source>
</evidence>
<keyword evidence="1" id="KW-0472">Membrane</keyword>
<dbReference type="AlphaFoldDB" id="A0A8J4X1D5"/>
<feature type="transmembrane region" description="Helical" evidence="1">
    <location>
        <begin position="18"/>
        <end position="36"/>
    </location>
</feature>
<reference evidence="2" key="1">
    <citation type="submission" date="2020-07" db="EMBL/GenBank/DDBJ databases">
        <title>Clarias magur genome sequencing, assembly and annotation.</title>
        <authorList>
            <person name="Kushwaha B."/>
            <person name="Kumar R."/>
            <person name="Das P."/>
            <person name="Joshi C.G."/>
            <person name="Kumar D."/>
            <person name="Nagpure N.S."/>
            <person name="Pandey M."/>
            <person name="Agarwal S."/>
            <person name="Srivastava S."/>
            <person name="Singh M."/>
            <person name="Sahoo L."/>
            <person name="Jayasankar P."/>
            <person name="Meher P.K."/>
            <person name="Koringa P.G."/>
            <person name="Iquebal M.A."/>
            <person name="Das S.P."/>
            <person name="Bit A."/>
            <person name="Patnaik S."/>
            <person name="Patel N."/>
            <person name="Shah T.M."/>
            <person name="Hinsu A."/>
            <person name="Jena J.K."/>
        </authorList>
    </citation>
    <scope>NUCLEOTIDE SEQUENCE</scope>
    <source>
        <strain evidence="2">CIFAMagur01</strain>
        <tissue evidence="2">Testis</tissue>
    </source>
</reference>
<evidence type="ECO:0000313" key="3">
    <source>
        <dbReference type="Proteomes" id="UP000727407"/>
    </source>
</evidence>
<organism evidence="2 3">
    <name type="scientific">Clarias magur</name>
    <name type="common">Asian catfish</name>
    <name type="synonym">Macropteronotus magur</name>
    <dbReference type="NCBI Taxonomy" id="1594786"/>
    <lineage>
        <taxon>Eukaryota</taxon>
        <taxon>Metazoa</taxon>
        <taxon>Chordata</taxon>
        <taxon>Craniata</taxon>
        <taxon>Vertebrata</taxon>
        <taxon>Euteleostomi</taxon>
        <taxon>Actinopterygii</taxon>
        <taxon>Neopterygii</taxon>
        <taxon>Teleostei</taxon>
        <taxon>Ostariophysi</taxon>
        <taxon>Siluriformes</taxon>
        <taxon>Clariidae</taxon>
        <taxon>Clarias</taxon>
    </lineage>
</organism>
<name>A0A8J4X1D5_CLAMG</name>
<keyword evidence="3" id="KW-1185">Reference proteome</keyword>
<proteinExistence type="predicted"/>
<protein>
    <submittedName>
        <fullName evidence="2">Uncharacterized protein</fullName>
    </submittedName>
</protein>